<proteinExistence type="predicted"/>
<evidence type="ECO:0000313" key="3">
    <source>
        <dbReference type="Ensembl" id="ENSPANP00000049048.1"/>
    </source>
</evidence>
<evidence type="ECO:0000256" key="2">
    <source>
        <dbReference type="SAM" id="Phobius"/>
    </source>
</evidence>
<protein>
    <submittedName>
        <fullName evidence="3">Uncharacterized protein</fullName>
    </submittedName>
</protein>
<feature type="transmembrane region" description="Helical" evidence="2">
    <location>
        <begin position="35"/>
        <end position="58"/>
    </location>
</feature>
<reference evidence="3" key="3">
    <citation type="submission" date="2025-09" db="UniProtKB">
        <authorList>
            <consortium name="Ensembl"/>
        </authorList>
    </citation>
    <scope>IDENTIFICATION</scope>
</reference>
<feature type="compositionally biased region" description="Basic residues" evidence="1">
    <location>
        <begin position="1"/>
        <end position="11"/>
    </location>
</feature>
<keyword evidence="4" id="KW-1185">Reference proteome</keyword>
<dbReference type="Ensembl" id="ENSPANT00000066614.1">
    <property type="protein sequence ID" value="ENSPANP00000049048.1"/>
    <property type="gene ID" value="ENSPANG00000037725.1"/>
</dbReference>
<sequence>RNPISTKKKKKERESEREGLSNDPEDLHQVVEKSFFFFFFFFFFFLRQTFTLVAQAGVQWGNLISLPPLPPGFKRFSCLTLPSNWDYRLEPPRPA</sequence>
<dbReference type="GeneTree" id="ENSGT01050000248214"/>
<accession>A0A8I5MVV5</accession>
<keyword evidence="2" id="KW-1133">Transmembrane helix</keyword>
<keyword evidence="2" id="KW-0812">Transmembrane</keyword>
<keyword evidence="2" id="KW-0472">Membrane</keyword>
<dbReference type="Proteomes" id="UP000028761">
    <property type="component" value="Chromosome 10"/>
</dbReference>
<name>A0A8I5MVV5_PAPAN</name>
<dbReference type="AlphaFoldDB" id="A0A8I5MVV5"/>
<evidence type="ECO:0000313" key="4">
    <source>
        <dbReference type="Proteomes" id="UP000028761"/>
    </source>
</evidence>
<reference evidence="3" key="2">
    <citation type="submission" date="2025-08" db="UniProtKB">
        <authorList>
            <consortium name="Ensembl"/>
        </authorList>
    </citation>
    <scope>IDENTIFICATION</scope>
</reference>
<evidence type="ECO:0000256" key="1">
    <source>
        <dbReference type="SAM" id="MobiDB-lite"/>
    </source>
</evidence>
<dbReference type="PANTHER" id="PTHR46254">
    <property type="entry name" value="PROTEIN GVQW1-RELATED"/>
    <property type="match status" value="1"/>
</dbReference>
<organism evidence="3 4">
    <name type="scientific">Papio anubis</name>
    <name type="common">Olive baboon</name>
    <dbReference type="NCBI Taxonomy" id="9555"/>
    <lineage>
        <taxon>Eukaryota</taxon>
        <taxon>Metazoa</taxon>
        <taxon>Chordata</taxon>
        <taxon>Craniata</taxon>
        <taxon>Vertebrata</taxon>
        <taxon>Euteleostomi</taxon>
        <taxon>Mammalia</taxon>
        <taxon>Eutheria</taxon>
        <taxon>Euarchontoglires</taxon>
        <taxon>Primates</taxon>
        <taxon>Haplorrhini</taxon>
        <taxon>Catarrhini</taxon>
        <taxon>Cercopithecidae</taxon>
        <taxon>Cercopithecinae</taxon>
        <taxon>Papio</taxon>
    </lineage>
</organism>
<reference evidence="3 4" key="1">
    <citation type="submission" date="2012-03" db="EMBL/GenBank/DDBJ databases">
        <title>Whole Genome Assembly of Papio anubis.</title>
        <authorList>
            <person name="Liu Y.L."/>
            <person name="Abraham K.A."/>
            <person name="Akbar H.A."/>
            <person name="Ali S.A."/>
            <person name="Anosike U.A."/>
            <person name="Aqrawi P.A."/>
            <person name="Arias F.A."/>
            <person name="Attaway T.A."/>
            <person name="Awwad R.A."/>
            <person name="Babu C.B."/>
            <person name="Bandaranaike D.B."/>
            <person name="Battles P.B."/>
            <person name="Bell A.B."/>
            <person name="Beltran B.B."/>
            <person name="Berhane-Mersha D.B."/>
            <person name="Bess C.B."/>
            <person name="Bickham C.B."/>
            <person name="Bolden T.B."/>
            <person name="Carter K.C."/>
            <person name="Chau D.C."/>
            <person name="Chavez A.C."/>
            <person name="Clerc-Blankenburg K.C."/>
            <person name="Coyle M.C."/>
            <person name="Dao M.D."/>
            <person name="Davila M.L.D."/>
            <person name="Davy-Carroll L.D."/>
            <person name="Denson S.D."/>
            <person name="Dinh H.D."/>
            <person name="Fernandez S.F."/>
            <person name="Fernando P.F."/>
            <person name="Forbes L.F."/>
            <person name="Francis C.F."/>
            <person name="Francisco L.F."/>
            <person name="Fu Q.F."/>
            <person name="Garcia-Iii R.G."/>
            <person name="Garrett T.G."/>
            <person name="Gross S.G."/>
            <person name="Gubbala S.G."/>
            <person name="Hirani K.H."/>
            <person name="Hogues M.H."/>
            <person name="Hollins B.H."/>
            <person name="Jackson L.J."/>
            <person name="Javaid M.J."/>
            <person name="Jhangiani S.J."/>
            <person name="Johnson A.J."/>
            <person name="Johnson B.J."/>
            <person name="Jones J.J."/>
            <person name="Joshi V.J."/>
            <person name="Kalu J.K."/>
            <person name="Khan N.K."/>
            <person name="Korchina V.K."/>
            <person name="Kovar C.K."/>
            <person name="Lago L.L."/>
            <person name="Lara F.L."/>
            <person name="Le T.-K.L."/>
            <person name="Lee S.L."/>
            <person name="Legall-Iii F.L."/>
            <person name="Lemon S.L."/>
            <person name="Liu J.L."/>
            <person name="Liu Y.-S.L."/>
            <person name="Liyanage D.L."/>
            <person name="Lopez J.L."/>
            <person name="Lorensuhewa L.L."/>
            <person name="Mata R.M."/>
            <person name="Mathew T.M."/>
            <person name="Mercado C.M."/>
            <person name="Mercado I.M."/>
            <person name="Morales K.M."/>
            <person name="Morgan M.M."/>
            <person name="Munidasa M.M."/>
            <person name="Ngo D.N."/>
            <person name="Nguyen L.N."/>
            <person name="Nguyen T.N."/>
            <person name="Nguyen N.N."/>
            <person name="Obregon M.O."/>
            <person name="Okwuonu G.O."/>
            <person name="Ongeri F.O."/>
            <person name="Onwere C.O."/>
            <person name="Osifeso I.O."/>
            <person name="Parra A.P."/>
            <person name="Patil S.P."/>
            <person name="Perez A.P."/>
            <person name="Perez Y.P."/>
            <person name="Pham C.P."/>
            <person name="Pu L.-L.P."/>
            <person name="Puazo M.P."/>
            <person name="Quiroz J.Q."/>
            <person name="Rouhana J.R."/>
            <person name="Ruiz M.R."/>
            <person name="Ruiz S.-J.R."/>
            <person name="Saada N.S."/>
            <person name="Santibanez J.S."/>
            <person name="Scheel M.S."/>
            <person name="Schneider B.S."/>
            <person name="Simmons D.S."/>
            <person name="Sisson I.S."/>
            <person name="Tang L.-Y.T."/>
            <person name="Thornton R.T."/>
            <person name="Tisius J.T."/>
            <person name="Toledanes G.T."/>
            <person name="Trejos Z.T."/>
            <person name="Usmani K.U."/>
            <person name="Varghese R.V."/>
            <person name="Vattathil S.V."/>
            <person name="Vee V.V."/>
            <person name="Walker D.W."/>
            <person name="Weissenberger G.W."/>
            <person name="White C.W."/>
            <person name="Williams A.W."/>
            <person name="Woodworth J.W."/>
            <person name="Wright R.W."/>
            <person name="Zhu Y.Z."/>
            <person name="Han Y.H."/>
            <person name="Newsham I.N."/>
            <person name="Nazareth L.N."/>
            <person name="Worley K.W."/>
            <person name="Muzny D.M."/>
            <person name="Rogers J.R."/>
            <person name="Gibbs R.G."/>
        </authorList>
    </citation>
    <scope>NUCLEOTIDE SEQUENCE [LARGE SCALE GENOMIC DNA]</scope>
</reference>
<feature type="region of interest" description="Disordered" evidence="1">
    <location>
        <begin position="1"/>
        <end position="23"/>
    </location>
</feature>
<dbReference type="PANTHER" id="PTHR46254:SF3">
    <property type="entry name" value="SECRETED PROTEIN"/>
    <property type="match status" value="1"/>
</dbReference>
<feature type="compositionally biased region" description="Basic and acidic residues" evidence="1">
    <location>
        <begin position="12"/>
        <end position="23"/>
    </location>
</feature>